<comment type="caution">
    <text evidence="1">The sequence shown here is derived from an EMBL/GenBank/DDBJ whole genome shotgun (WGS) entry which is preliminary data.</text>
</comment>
<reference evidence="1" key="1">
    <citation type="submission" date="2019-12" db="EMBL/GenBank/DDBJ databases">
        <title>Genome sequencing and annotation of Brassica cretica.</title>
        <authorList>
            <person name="Studholme D.J."/>
            <person name="Sarris P.F."/>
        </authorList>
    </citation>
    <scope>NUCLEOTIDE SEQUENCE</scope>
    <source>
        <strain evidence="1">PFS-102/07</strain>
        <tissue evidence="1">Leaf</tissue>
    </source>
</reference>
<dbReference type="AlphaFoldDB" id="A0A8S9ISK9"/>
<sequence>MNCWEFAGTNLWINPLILVKEEDNGRPRKKARIEAPKEARCSETALRELRHRSVTTGVVGDHNLSDYL</sequence>
<accession>A0A8S9ISK9</accession>
<gene>
    <name evidence="1" type="ORF">F2Q70_00002644</name>
</gene>
<proteinExistence type="predicted"/>
<name>A0A8S9ISK9_BRACR</name>
<protein>
    <submittedName>
        <fullName evidence="1">Uncharacterized protein</fullName>
    </submittedName>
</protein>
<evidence type="ECO:0000313" key="1">
    <source>
        <dbReference type="EMBL" id="KAF2572788.1"/>
    </source>
</evidence>
<organism evidence="1">
    <name type="scientific">Brassica cretica</name>
    <name type="common">Mustard</name>
    <dbReference type="NCBI Taxonomy" id="69181"/>
    <lineage>
        <taxon>Eukaryota</taxon>
        <taxon>Viridiplantae</taxon>
        <taxon>Streptophyta</taxon>
        <taxon>Embryophyta</taxon>
        <taxon>Tracheophyta</taxon>
        <taxon>Spermatophyta</taxon>
        <taxon>Magnoliopsida</taxon>
        <taxon>eudicotyledons</taxon>
        <taxon>Gunneridae</taxon>
        <taxon>Pentapetalae</taxon>
        <taxon>rosids</taxon>
        <taxon>malvids</taxon>
        <taxon>Brassicales</taxon>
        <taxon>Brassicaceae</taxon>
        <taxon>Brassiceae</taxon>
        <taxon>Brassica</taxon>
    </lineage>
</organism>
<dbReference type="EMBL" id="QGKY02001015">
    <property type="protein sequence ID" value="KAF2572788.1"/>
    <property type="molecule type" value="Genomic_DNA"/>
</dbReference>